<dbReference type="GO" id="GO:0005829">
    <property type="term" value="C:cytosol"/>
    <property type="evidence" value="ECO:0007669"/>
    <property type="project" value="TreeGrafter"/>
</dbReference>
<dbReference type="InterPro" id="IPR011079">
    <property type="entry name" value="Ala_racemase_C"/>
</dbReference>
<dbReference type="GO" id="GO:0008784">
    <property type="term" value="F:alanine racemase activity"/>
    <property type="evidence" value="ECO:0007669"/>
    <property type="project" value="UniProtKB-UniRule"/>
</dbReference>
<dbReference type="GO" id="GO:0009252">
    <property type="term" value="P:peptidoglycan biosynthetic process"/>
    <property type="evidence" value="ECO:0007669"/>
    <property type="project" value="TreeGrafter"/>
</dbReference>
<dbReference type="Gene3D" id="3.20.20.10">
    <property type="entry name" value="Alanine racemase"/>
    <property type="match status" value="1"/>
</dbReference>
<sequence>MSRHDPAAEAVVDLDAYAHNLSVLGEAARGARMMAVLKADAYGHGLVECARTARANSVSWLGVTTIAEALELREVADEGRILCWLYPPGADFASAVEHDIDLAASSAAQLGEIVAAAAGRRARVHLKVDTGMSRNGALGADWSHLVTAAATAQRKGAIEVVGVWSHLACADEPTHPSVAAQEQVFREAVVELASAGIEPELRHLANSAATLTRPSAHFDLVRVGIASYGLTPAPNVASSSEYGLRPAMTLRARLAHVKRVPAGSGVSYGHTHVTSADTTLGLVPVGYGDGVLRALSNRASVWCAGDRRPIVGRVCMDQFMIDLGDTEIEVGEPVTLFGAGAEGDPTAQDWADAADTISYEVVTRIGGRIERRHLGARA</sequence>
<dbReference type="CDD" id="cd00430">
    <property type="entry name" value="PLPDE_III_AR"/>
    <property type="match status" value="1"/>
</dbReference>
<dbReference type="PANTHER" id="PTHR30511">
    <property type="entry name" value="ALANINE RACEMASE"/>
    <property type="match status" value="1"/>
</dbReference>
<feature type="binding site" evidence="7 9">
    <location>
        <position position="316"/>
    </location>
    <ligand>
        <name>substrate</name>
    </ligand>
</feature>
<dbReference type="AlphaFoldDB" id="A0AA46TFC2"/>
<comment type="cofactor">
    <cofactor evidence="2 7 8">
        <name>pyridoxal 5'-phosphate</name>
        <dbReference type="ChEBI" id="CHEBI:597326"/>
    </cofactor>
</comment>
<dbReference type="Pfam" id="PF01168">
    <property type="entry name" value="Ala_racemase_N"/>
    <property type="match status" value="1"/>
</dbReference>
<evidence type="ECO:0000259" key="10">
    <source>
        <dbReference type="SMART" id="SM01005"/>
    </source>
</evidence>
<dbReference type="InterPro" id="IPR009006">
    <property type="entry name" value="Ala_racemase/Decarboxylase_C"/>
</dbReference>
<dbReference type="SUPFAM" id="SSF50621">
    <property type="entry name" value="Alanine racemase C-terminal domain-like"/>
    <property type="match status" value="1"/>
</dbReference>
<comment type="function">
    <text evidence="7">Catalyzes the interconversion of L-alanine and D-alanine. May also act on other amino acids.</text>
</comment>
<dbReference type="GO" id="GO:0030632">
    <property type="term" value="P:D-alanine biosynthetic process"/>
    <property type="evidence" value="ECO:0007669"/>
    <property type="project" value="UniProtKB-UniRule"/>
</dbReference>
<name>A0AA46TFC2_9ACTN</name>
<comment type="similarity">
    <text evidence="7">Belongs to the alanine racemase family.</text>
</comment>
<keyword evidence="12" id="KW-1185">Reference proteome</keyword>
<dbReference type="HAMAP" id="MF_01201">
    <property type="entry name" value="Ala_racemase"/>
    <property type="match status" value="1"/>
</dbReference>
<dbReference type="Gene3D" id="2.40.37.10">
    <property type="entry name" value="Lyase, Ornithine Decarboxylase, Chain A, domain 1"/>
    <property type="match status" value="1"/>
</dbReference>
<dbReference type="FunFam" id="3.20.20.10:FF:000002">
    <property type="entry name" value="Alanine racemase"/>
    <property type="match status" value="1"/>
</dbReference>
<dbReference type="PRINTS" id="PR00992">
    <property type="entry name" value="ALARACEMASE"/>
</dbReference>
<dbReference type="PROSITE" id="PS00395">
    <property type="entry name" value="ALANINE_RACEMASE"/>
    <property type="match status" value="1"/>
</dbReference>
<proteinExistence type="inferred from homology"/>
<evidence type="ECO:0000313" key="12">
    <source>
        <dbReference type="Proteomes" id="UP001164390"/>
    </source>
</evidence>
<evidence type="ECO:0000256" key="4">
    <source>
        <dbReference type="ARBA" id="ARBA00022898"/>
    </source>
</evidence>
<dbReference type="InterPro" id="IPR020622">
    <property type="entry name" value="Ala_racemase_pyridoxalP-BS"/>
</dbReference>
<feature type="active site" description="Proton acceptor; specific for L-alanine" evidence="7">
    <location>
        <position position="268"/>
    </location>
</feature>
<dbReference type="PANTHER" id="PTHR30511:SF0">
    <property type="entry name" value="ALANINE RACEMASE, CATABOLIC-RELATED"/>
    <property type="match status" value="1"/>
</dbReference>
<comment type="pathway">
    <text evidence="7">Amino-acid biosynthesis; D-alanine biosynthesis; D-alanine from L-alanine: step 1/1.</text>
</comment>
<reference evidence="11" key="1">
    <citation type="submission" date="2022-01" db="EMBL/GenBank/DDBJ databases">
        <title>Nocardioidaceae gen. sp. A5X3R13.</title>
        <authorList>
            <person name="Lopez Marin M.A."/>
            <person name="Uhlik O."/>
        </authorList>
    </citation>
    <scope>NUCLEOTIDE SEQUENCE</scope>
    <source>
        <strain evidence="11">A5X3R13</strain>
    </source>
</reference>
<feature type="binding site" evidence="7 9">
    <location>
        <position position="134"/>
    </location>
    <ligand>
        <name>substrate</name>
    </ligand>
</feature>
<keyword evidence="5 7" id="KW-0413">Isomerase</keyword>
<dbReference type="SUPFAM" id="SSF51419">
    <property type="entry name" value="PLP-binding barrel"/>
    <property type="match status" value="1"/>
</dbReference>
<evidence type="ECO:0000256" key="7">
    <source>
        <dbReference type="HAMAP-Rule" id="MF_01201"/>
    </source>
</evidence>
<evidence type="ECO:0000313" key="11">
    <source>
        <dbReference type="EMBL" id="UYM03829.1"/>
    </source>
</evidence>
<feature type="active site" description="Proton acceptor; specific for D-alanine" evidence="7">
    <location>
        <position position="38"/>
    </location>
</feature>
<evidence type="ECO:0000256" key="3">
    <source>
        <dbReference type="ARBA" id="ARBA00013089"/>
    </source>
</evidence>
<comment type="catalytic activity">
    <reaction evidence="1 7">
        <text>L-alanine = D-alanine</text>
        <dbReference type="Rhea" id="RHEA:20249"/>
        <dbReference type="ChEBI" id="CHEBI:57416"/>
        <dbReference type="ChEBI" id="CHEBI:57972"/>
        <dbReference type="EC" id="5.1.1.1"/>
    </reaction>
</comment>
<dbReference type="InterPro" id="IPR001608">
    <property type="entry name" value="Ala_racemase_N"/>
</dbReference>
<dbReference type="KEGG" id="sgrg:L0C25_14910"/>
<dbReference type="RefSeq" id="WP_271632471.1">
    <property type="nucleotide sequence ID" value="NZ_CP094970.1"/>
</dbReference>
<evidence type="ECO:0000256" key="1">
    <source>
        <dbReference type="ARBA" id="ARBA00000316"/>
    </source>
</evidence>
<feature type="domain" description="Alanine racemase C-terminal" evidence="10">
    <location>
        <begin position="247"/>
        <end position="374"/>
    </location>
</feature>
<evidence type="ECO:0000256" key="8">
    <source>
        <dbReference type="PIRSR" id="PIRSR600821-50"/>
    </source>
</evidence>
<dbReference type="GO" id="GO:0030170">
    <property type="term" value="F:pyridoxal phosphate binding"/>
    <property type="evidence" value="ECO:0007669"/>
    <property type="project" value="UniProtKB-UniRule"/>
</dbReference>
<dbReference type="EMBL" id="CP094970">
    <property type="protein sequence ID" value="UYM03829.1"/>
    <property type="molecule type" value="Genomic_DNA"/>
</dbReference>
<dbReference type="EC" id="5.1.1.1" evidence="3 7"/>
<organism evidence="11 12">
    <name type="scientific">Solicola gregarius</name>
    <dbReference type="NCBI Taxonomy" id="2908642"/>
    <lineage>
        <taxon>Bacteria</taxon>
        <taxon>Bacillati</taxon>
        <taxon>Actinomycetota</taxon>
        <taxon>Actinomycetes</taxon>
        <taxon>Propionibacteriales</taxon>
        <taxon>Nocardioidaceae</taxon>
        <taxon>Solicola</taxon>
    </lineage>
</organism>
<dbReference type="NCBIfam" id="TIGR00492">
    <property type="entry name" value="alr"/>
    <property type="match status" value="1"/>
</dbReference>
<evidence type="ECO:0000256" key="6">
    <source>
        <dbReference type="ARBA" id="ARBA00072221"/>
    </source>
</evidence>
<evidence type="ECO:0000256" key="2">
    <source>
        <dbReference type="ARBA" id="ARBA00001933"/>
    </source>
</evidence>
<dbReference type="InterPro" id="IPR000821">
    <property type="entry name" value="Ala_racemase"/>
</dbReference>
<dbReference type="FunFam" id="2.40.37.10:FF:000015">
    <property type="entry name" value="Alanine racemase"/>
    <property type="match status" value="1"/>
</dbReference>
<dbReference type="InterPro" id="IPR029066">
    <property type="entry name" value="PLP-binding_barrel"/>
</dbReference>
<evidence type="ECO:0000256" key="9">
    <source>
        <dbReference type="PIRSR" id="PIRSR600821-52"/>
    </source>
</evidence>
<accession>A0AA46TFC2</accession>
<dbReference type="Pfam" id="PF00842">
    <property type="entry name" value="Ala_racemase_C"/>
    <property type="match status" value="1"/>
</dbReference>
<dbReference type="Proteomes" id="UP001164390">
    <property type="component" value="Chromosome"/>
</dbReference>
<protein>
    <recommendedName>
        <fullName evidence="6 7">Alanine racemase</fullName>
        <ecNumber evidence="3 7">5.1.1.1</ecNumber>
    </recommendedName>
</protein>
<evidence type="ECO:0000256" key="5">
    <source>
        <dbReference type="ARBA" id="ARBA00023235"/>
    </source>
</evidence>
<feature type="modified residue" description="N6-(pyridoxal phosphate)lysine" evidence="7 8">
    <location>
        <position position="38"/>
    </location>
</feature>
<keyword evidence="4 7" id="KW-0663">Pyridoxal phosphate</keyword>
<dbReference type="SMART" id="SM01005">
    <property type="entry name" value="Ala_racemase_C"/>
    <property type="match status" value="1"/>
</dbReference>
<gene>
    <name evidence="11" type="primary">alr</name>
    <name evidence="11" type="ORF">L0C25_14910</name>
</gene>